<dbReference type="GeneID" id="84593107"/>
<evidence type="ECO:0000313" key="1">
    <source>
        <dbReference type="RefSeq" id="XP_059602454.1"/>
    </source>
</evidence>
<organism evidence="1">
    <name type="scientific">Aspergillus niger</name>
    <dbReference type="NCBI Taxonomy" id="5061"/>
    <lineage>
        <taxon>Eukaryota</taxon>
        <taxon>Fungi</taxon>
        <taxon>Dikarya</taxon>
        <taxon>Ascomycota</taxon>
        <taxon>Pezizomycotina</taxon>
        <taxon>Eurotiomycetes</taxon>
        <taxon>Eurotiomycetidae</taxon>
        <taxon>Eurotiales</taxon>
        <taxon>Aspergillaceae</taxon>
        <taxon>Aspergillus</taxon>
        <taxon>Aspergillus subgen. Circumdati</taxon>
    </lineage>
</organism>
<dbReference type="KEGG" id="ang:An15g02010"/>
<gene>
    <name evidence="1" type="ORF">An15g02010</name>
</gene>
<accession>A0AAJ8BRE5</accession>
<reference evidence="1" key="1">
    <citation type="submission" date="2025-02" db="EMBL/GenBank/DDBJ databases">
        <authorList>
            <consortium name="NCBI Genome Project"/>
        </authorList>
    </citation>
    <scope>NUCLEOTIDE SEQUENCE</scope>
</reference>
<dbReference type="VEuPathDB" id="FungiDB:An15g02010"/>
<sequence>MGSATFLSTGSSFCLDENPAYGLMHILLPHRCGGEQRLQDKYIGDISYILGFGILYQKVLLLLSAGSQKIEGRCVGVLGSNNEGLADVGHVGDDQDMCLGVNLNSSNTSVLSCSSGYCRLGPVSNHDDKNKEPFGSWVDCGEMDILDVMVSHISGKILKWEKRM</sequence>
<protein>
    <submittedName>
        <fullName evidence="1">Uncharacterized protein</fullName>
    </submittedName>
</protein>
<dbReference type="AlphaFoldDB" id="A0AAJ8BRE5"/>
<reference evidence="1" key="2">
    <citation type="submission" date="2025-08" db="UniProtKB">
        <authorList>
            <consortium name="RefSeq"/>
        </authorList>
    </citation>
    <scope>IDENTIFICATION</scope>
</reference>
<proteinExistence type="predicted"/>
<name>A0AAJ8BRE5_ASPNG</name>
<dbReference type="RefSeq" id="XP_059602454.1">
    <property type="nucleotide sequence ID" value="XM_059744512.1"/>
</dbReference>